<dbReference type="PANTHER" id="PTHR28641">
    <property type="match status" value="1"/>
</dbReference>
<gene>
    <name evidence="3" type="ORF">C7441_101468</name>
</gene>
<comment type="caution">
    <text evidence="3">The sequence shown here is derived from an EMBL/GenBank/DDBJ whole genome shotgun (WGS) entry which is preliminary data.</text>
</comment>
<dbReference type="EMBL" id="QGGG01000001">
    <property type="protein sequence ID" value="PWJ86587.1"/>
    <property type="molecule type" value="Genomic_DNA"/>
</dbReference>
<dbReference type="InterPro" id="IPR007956">
    <property type="entry name" value="Malonyl_CoA_deC_C"/>
</dbReference>
<dbReference type="PANTHER" id="PTHR28641:SF1">
    <property type="entry name" value="MALONYL-COA DECARBOXYLASE, MITOCHONDRIAL"/>
    <property type="match status" value="1"/>
</dbReference>
<dbReference type="Proteomes" id="UP000245396">
    <property type="component" value="Unassembled WGS sequence"/>
</dbReference>
<dbReference type="GO" id="GO:0006633">
    <property type="term" value="P:fatty acid biosynthetic process"/>
    <property type="evidence" value="ECO:0007669"/>
    <property type="project" value="InterPro"/>
</dbReference>
<dbReference type="InterPro" id="IPR038917">
    <property type="entry name" value="Malonyl_CoA_deC"/>
</dbReference>
<proteinExistence type="predicted"/>
<evidence type="ECO:0000313" key="4">
    <source>
        <dbReference type="Proteomes" id="UP000245396"/>
    </source>
</evidence>
<evidence type="ECO:0000259" key="1">
    <source>
        <dbReference type="Pfam" id="PF05292"/>
    </source>
</evidence>
<dbReference type="AlphaFoldDB" id="A0A316CEQ2"/>
<dbReference type="STRING" id="1192868.GCA_000304395_00619"/>
<feature type="domain" description="Malonyl-CoA decarboxylase N-terminal" evidence="2">
    <location>
        <begin position="79"/>
        <end position="159"/>
    </location>
</feature>
<dbReference type="Gene3D" id="3.40.630.150">
    <property type="entry name" value="Malonyl-CoA decarboxylase, catalytic domain"/>
    <property type="match status" value="1"/>
</dbReference>
<organism evidence="3 4">
    <name type="scientific">Pseudaminobacter salicylatoxidans</name>
    <dbReference type="NCBI Taxonomy" id="93369"/>
    <lineage>
        <taxon>Bacteria</taxon>
        <taxon>Pseudomonadati</taxon>
        <taxon>Pseudomonadota</taxon>
        <taxon>Alphaproteobacteria</taxon>
        <taxon>Hyphomicrobiales</taxon>
        <taxon>Phyllobacteriaceae</taxon>
        <taxon>Pseudaminobacter</taxon>
    </lineage>
</organism>
<dbReference type="InterPro" id="IPR042303">
    <property type="entry name" value="Malonyl_CoA_deC_C_sf"/>
</dbReference>
<dbReference type="InterPro" id="IPR035372">
    <property type="entry name" value="MCD_N"/>
</dbReference>
<dbReference type="Pfam" id="PF05292">
    <property type="entry name" value="MCD"/>
    <property type="match status" value="1"/>
</dbReference>
<name>A0A316CEQ2_PSESE</name>
<reference evidence="3 4" key="1">
    <citation type="submission" date="2018-05" db="EMBL/GenBank/DDBJ databases">
        <title>Genomic Encyclopedia of Type Strains, Phase IV (KMG-IV): sequencing the most valuable type-strain genomes for metagenomic binning, comparative biology and taxonomic classification.</title>
        <authorList>
            <person name="Goeker M."/>
        </authorList>
    </citation>
    <scope>NUCLEOTIDE SEQUENCE [LARGE SCALE GENOMIC DNA]</scope>
    <source>
        <strain evidence="3 4">DSM 6986</strain>
    </source>
</reference>
<sequence>MAKFFADMMATLFEIRSARLLQASPDAGTMADRIEALLSGEGEVSGMMLAKEILSRYQAMDDAAKCEFFAYLAEHLDLDPDNVNAAIEAYRAGRSVETLHRLSRAAEPRRQGLLRRLNQAPGATVWLVRMRRDLLRLMPQMTELGVIDADFQHLFSSWFNRGFLVLRQIDWSTPANILEKIIEYEAVHAINDWQELRRRLLPRDRRCFAFFHPAMPEEPLIFVEVALCRGIPGSVQVLLGEDREPLHDSEIDTAVFYSISNCQEGLKGISFGNLLIKQVVEELARDLPGLKSFVTLSPLPGLNRWLKEISSDHPELATLLSRIENGDTQAITDNRDWLRRLCVEYLLEGKRSDGLPYDPVARFHLANGALVHDVHTLADVSANGWKQSSTMMVNYLYDLPSVSRNSERYSAAKAVSASRQLEQLLRKDRNRRRA</sequence>
<accession>A0A316CEQ2</accession>
<protein>
    <submittedName>
        <fullName evidence="3">Malonyl-CoA decarboxylase</fullName>
    </submittedName>
</protein>
<dbReference type="GO" id="GO:0050080">
    <property type="term" value="F:malonyl-CoA decarboxylase activity"/>
    <property type="evidence" value="ECO:0007669"/>
    <property type="project" value="InterPro"/>
</dbReference>
<dbReference type="Pfam" id="PF17408">
    <property type="entry name" value="MCD_N"/>
    <property type="match status" value="1"/>
</dbReference>
<evidence type="ECO:0000259" key="2">
    <source>
        <dbReference type="Pfam" id="PF17408"/>
    </source>
</evidence>
<dbReference type="Gene3D" id="1.20.140.90">
    <property type="entry name" value="Malonyl-CoA decarboxylase, oligemerization domain"/>
    <property type="match status" value="1"/>
</dbReference>
<evidence type="ECO:0000313" key="3">
    <source>
        <dbReference type="EMBL" id="PWJ86587.1"/>
    </source>
</evidence>
<keyword evidence="4" id="KW-1185">Reference proteome</keyword>
<feature type="domain" description="Malonyl-CoA decarboxylase C-terminal" evidence="1">
    <location>
        <begin position="162"/>
        <end position="398"/>
    </location>
</feature>
<dbReference type="InterPro" id="IPR038351">
    <property type="entry name" value="MCD_N_sf"/>
</dbReference>